<feature type="modified residue" description="4-aspartylphosphate" evidence="8">
    <location>
        <position position="58"/>
    </location>
</feature>
<feature type="domain" description="Sigma-54 factor interaction" evidence="9">
    <location>
        <begin position="149"/>
        <end position="373"/>
    </location>
</feature>
<dbReference type="Pfam" id="PF25601">
    <property type="entry name" value="AAA_lid_14"/>
    <property type="match status" value="1"/>
</dbReference>
<dbReference type="Pfam" id="PF02954">
    <property type="entry name" value="HTH_8"/>
    <property type="match status" value="1"/>
</dbReference>
<dbReference type="InterPro" id="IPR002197">
    <property type="entry name" value="HTH_Fis"/>
</dbReference>
<dbReference type="SMART" id="SM00448">
    <property type="entry name" value="REC"/>
    <property type="match status" value="1"/>
</dbReference>
<dbReference type="SUPFAM" id="SSF46689">
    <property type="entry name" value="Homeodomain-like"/>
    <property type="match status" value="1"/>
</dbReference>
<evidence type="ECO:0000256" key="7">
    <source>
        <dbReference type="ARBA" id="ARBA00023163"/>
    </source>
</evidence>
<dbReference type="PROSITE" id="PS00676">
    <property type="entry name" value="SIGMA54_INTERACT_2"/>
    <property type="match status" value="1"/>
</dbReference>
<keyword evidence="2" id="KW-0547">Nucleotide-binding</keyword>
<sequence length="445" mass="49286">MSTRFETGEIVLVDDDADLLEAMQETLELAGFSVRCYANANVIAEQIQPNWNGIVISDIRMPGRTGMEFLRLIQENAPQVPFIVITAHGDVKTAIQAMKHNAYDFIEKSTEPQHLIDTARRALEKRRLQLENLALRRKVQRIRDPQGELIGSSQVMADLRSTISRIGPLNVDVLLHGETGTGKDLTARCLHQLSPRAPGPLVTINCGAVTEMDIDRELFGFETENGSFPGRVERAQGGTLYLDELDSMPNALQTRFLRVLEERKITRLGGSDAVPVDIRVIAGVKTNPAALVHDGRLRGDLYHRMNVATLSLPPVRERGGDVIELMEHLLDQASENHGLPLPKLSQRQKKQFLTYDWPGNVREIRNIAARLVIGLEADLQIGSGQPIEVSTGYEAAMTAFETELLQNALLQTGGRKAEAAELLGIPRKRLYLRLKSCGLAEEDGS</sequence>
<dbReference type="InterPro" id="IPR011006">
    <property type="entry name" value="CheY-like_superfamily"/>
</dbReference>
<evidence type="ECO:0000259" key="10">
    <source>
        <dbReference type="PROSITE" id="PS50110"/>
    </source>
</evidence>
<reference evidence="12" key="1">
    <citation type="submission" date="2015-07" db="EMBL/GenBank/DDBJ databases">
        <authorList>
            <person name="Rodrigo-Torres Lidia"/>
            <person name="Arahal R.David."/>
        </authorList>
    </citation>
    <scope>NUCLEOTIDE SEQUENCE [LARGE SCALE GENOMIC DNA]</scope>
    <source>
        <strain evidence="12">CECT 4801</strain>
    </source>
</reference>
<evidence type="ECO:0000256" key="4">
    <source>
        <dbReference type="ARBA" id="ARBA00023012"/>
    </source>
</evidence>
<evidence type="ECO:0000256" key="6">
    <source>
        <dbReference type="ARBA" id="ARBA00023159"/>
    </source>
</evidence>
<dbReference type="Gene3D" id="3.40.50.2300">
    <property type="match status" value="1"/>
</dbReference>
<dbReference type="SUPFAM" id="SSF52540">
    <property type="entry name" value="P-loop containing nucleoside triphosphate hydrolases"/>
    <property type="match status" value="1"/>
</dbReference>
<dbReference type="InterPro" id="IPR025943">
    <property type="entry name" value="Sigma_54_int_dom_ATP-bd_2"/>
</dbReference>
<dbReference type="PROSITE" id="PS50045">
    <property type="entry name" value="SIGMA54_INTERACT_4"/>
    <property type="match status" value="1"/>
</dbReference>
<dbReference type="InterPro" id="IPR002078">
    <property type="entry name" value="Sigma_54_int"/>
</dbReference>
<keyword evidence="6" id="KW-0010">Activator</keyword>
<dbReference type="Pfam" id="PF00158">
    <property type="entry name" value="Sigma54_activat"/>
    <property type="match status" value="1"/>
</dbReference>
<dbReference type="CDD" id="cd17549">
    <property type="entry name" value="REC_DctD-like"/>
    <property type="match status" value="1"/>
</dbReference>
<dbReference type="InterPro" id="IPR027417">
    <property type="entry name" value="P-loop_NTPase"/>
</dbReference>
<evidence type="ECO:0000256" key="3">
    <source>
        <dbReference type="ARBA" id="ARBA00022840"/>
    </source>
</evidence>
<dbReference type="GO" id="GO:0005524">
    <property type="term" value="F:ATP binding"/>
    <property type="evidence" value="ECO:0007669"/>
    <property type="project" value="UniProtKB-KW"/>
</dbReference>
<evidence type="ECO:0000256" key="1">
    <source>
        <dbReference type="ARBA" id="ARBA00022553"/>
    </source>
</evidence>
<protein>
    <submittedName>
        <fullName evidence="11">C4-dicarboxylate transport transcriptional regulatory protein DctD</fullName>
    </submittedName>
</protein>
<keyword evidence="7" id="KW-0804">Transcription</keyword>
<dbReference type="RefSeq" id="WP_208984230.1">
    <property type="nucleotide sequence ID" value="NZ_CP045627.1"/>
</dbReference>
<dbReference type="STRING" id="187304.B0E33_18360"/>
<evidence type="ECO:0000313" key="12">
    <source>
        <dbReference type="Proteomes" id="UP000048926"/>
    </source>
</evidence>
<dbReference type="EMBL" id="CXST01000001">
    <property type="protein sequence ID" value="CTQ43781.1"/>
    <property type="molecule type" value="Genomic_DNA"/>
</dbReference>
<dbReference type="Gene3D" id="3.40.50.300">
    <property type="entry name" value="P-loop containing nucleotide triphosphate hydrolases"/>
    <property type="match status" value="1"/>
</dbReference>
<dbReference type="FunFam" id="3.40.50.2300:FF:000018">
    <property type="entry name" value="DNA-binding transcriptional regulator NtrC"/>
    <property type="match status" value="1"/>
</dbReference>
<dbReference type="PROSITE" id="PS50110">
    <property type="entry name" value="RESPONSE_REGULATORY"/>
    <property type="match status" value="1"/>
</dbReference>
<dbReference type="InterPro" id="IPR058031">
    <property type="entry name" value="AAA_lid_NorR"/>
</dbReference>
<gene>
    <name evidence="11" type="primary">dctD_1</name>
    <name evidence="11" type="ORF">LAL4801_02223</name>
</gene>
<dbReference type="PRINTS" id="PR01590">
    <property type="entry name" value="HTHFIS"/>
</dbReference>
<name>A0A0M6Y453_9HYPH</name>
<evidence type="ECO:0000256" key="8">
    <source>
        <dbReference type="PROSITE-ProRule" id="PRU00169"/>
    </source>
</evidence>
<dbReference type="GO" id="GO:0006355">
    <property type="term" value="P:regulation of DNA-templated transcription"/>
    <property type="evidence" value="ECO:0007669"/>
    <property type="project" value="InterPro"/>
</dbReference>
<dbReference type="Pfam" id="PF00072">
    <property type="entry name" value="Response_reg"/>
    <property type="match status" value="1"/>
</dbReference>
<dbReference type="GO" id="GO:0000160">
    <property type="term" value="P:phosphorelay signal transduction system"/>
    <property type="evidence" value="ECO:0007669"/>
    <property type="project" value="UniProtKB-KW"/>
</dbReference>
<dbReference type="PANTHER" id="PTHR32071">
    <property type="entry name" value="TRANSCRIPTIONAL REGULATORY PROTEIN"/>
    <property type="match status" value="1"/>
</dbReference>
<keyword evidence="5" id="KW-0805">Transcription regulation</keyword>
<dbReference type="FunFam" id="3.40.50.300:FF:000006">
    <property type="entry name" value="DNA-binding transcriptional regulator NtrC"/>
    <property type="match status" value="1"/>
</dbReference>
<dbReference type="AlphaFoldDB" id="A0A0M6Y453"/>
<organism evidence="11 12">
    <name type="scientific">Roseibium aggregatum</name>
    <dbReference type="NCBI Taxonomy" id="187304"/>
    <lineage>
        <taxon>Bacteria</taxon>
        <taxon>Pseudomonadati</taxon>
        <taxon>Pseudomonadota</taxon>
        <taxon>Alphaproteobacteria</taxon>
        <taxon>Hyphomicrobiales</taxon>
        <taxon>Stappiaceae</taxon>
        <taxon>Roseibium</taxon>
    </lineage>
</organism>
<evidence type="ECO:0000313" key="11">
    <source>
        <dbReference type="EMBL" id="CTQ43781.1"/>
    </source>
</evidence>
<evidence type="ECO:0000256" key="2">
    <source>
        <dbReference type="ARBA" id="ARBA00022741"/>
    </source>
</evidence>
<dbReference type="Gene3D" id="1.10.10.60">
    <property type="entry name" value="Homeodomain-like"/>
    <property type="match status" value="1"/>
</dbReference>
<keyword evidence="3" id="KW-0067">ATP-binding</keyword>
<keyword evidence="1 8" id="KW-0597">Phosphoprotein</keyword>
<evidence type="ECO:0000259" key="9">
    <source>
        <dbReference type="PROSITE" id="PS50045"/>
    </source>
</evidence>
<dbReference type="InterPro" id="IPR009057">
    <property type="entry name" value="Homeodomain-like_sf"/>
</dbReference>
<accession>A0A0M6Y453</accession>
<dbReference type="InterPro" id="IPR003593">
    <property type="entry name" value="AAA+_ATPase"/>
</dbReference>
<dbReference type="PANTHER" id="PTHR32071:SF57">
    <property type="entry name" value="C4-DICARBOXYLATE TRANSPORT TRANSCRIPTIONAL REGULATORY PROTEIN DCTD"/>
    <property type="match status" value="1"/>
</dbReference>
<evidence type="ECO:0000256" key="5">
    <source>
        <dbReference type="ARBA" id="ARBA00023015"/>
    </source>
</evidence>
<dbReference type="GO" id="GO:0043565">
    <property type="term" value="F:sequence-specific DNA binding"/>
    <property type="evidence" value="ECO:0007669"/>
    <property type="project" value="InterPro"/>
</dbReference>
<keyword evidence="12" id="KW-1185">Reference proteome</keyword>
<keyword evidence="4" id="KW-0902">Two-component regulatory system</keyword>
<dbReference type="InterPro" id="IPR001789">
    <property type="entry name" value="Sig_transdc_resp-reg_receiver"/>
</dbReference>
<dbReference type="SMART" id="SM00382">
    <property type="entry name" value="AAA"/>
    <property type="match status" value="1"/>
</dbReference>
<dbReference type="Gene3D" id="1.10.8.60">
    <property type="match status" value="1"/>
</dbReference>
<feature type="domain" description="Response regulatory" evidence="10">
    <location>
        <begin position="9"/>
        <end position="123"/>
    </location>
</feature>
<dbReference type="SUPFAM" id="SSF52172">
    <property type="entry name" value="CheY-like"/>
    <property type="match status" value="1"/>
</dbReference>
<proteinExistence type="predicted"/>
<dbReference type="CDD" id="cd00009">
    <property type="entry name" value="AAA"/>
    <property type="match status" value="1"/>
</dbReference>
<dbReference type="Proteomes" id="UP000048926">
    <property type="component" value="Unassembled WGS sequence"/>
</dbReference>